<sequence>MMLLKPEDKEWNEFFIEDIAEIVSGKDIYDAERFFGSIPYISSTAKNNGVGHFVGNKNNTLEDNCLSVNRNGSVGYSFYHPYKGLFSNDCRKLRPKFKSEYVGLFLSNQISCQREKYNYGYKMGTGRLKRQKIMLPIAENGKPDYPFMEKHVNELINNKKTEYLEYCRKELAKLEYKEIDGLEDKEWREFFLKDIFGAIQRGKRLTKTNQIDGEHPYISSTALSNGIDNFIGNETGVRIFSNCLTIANSGSVGSSFYHPYCFVASDHVTSFQRFDFNKFVYLFIANQTRRLSEKYNFNREINDKRISRDKIMLPVAEDETPDYEYMAQYTLNLEYQKRKQYLEYLDSQAKGYDK</sequence>
<dbReference type="InterPro" id="IPR044946">
    <property type="entry name" value="Restrct_endonuc_typeI_TRD_sf"/>
</dbReference>
<dbReference type="RefSeq" id="WP_189759028.1">
    <property type="nucleotide sequence ID" value="NZ_CAWPOC010000075.1"/>
</dbReference>
<evidence type="ECO:0000256" key="2">
    <source>
        <dbReference type="ARBA" id="ARBA00022747"/>
    </source>
</evidence>
<dbReference type="GeneID" id="88855691"/>
<evidence type="ECO:0000256" key="3">
    <source>
        <dbReference type="ARBA" id="ARBA00023125"/>
    </source>
</evidence>
<dbReference type="EMBL" id="CP133647">
    <property type="protein sequence ID" value="WNH03784.1"/>
    <property type="molecule type" value="Genomic_DNA"/>
</dbReference>
<keyword evidence="3" id="KW-0238">DNA-binding</keyword>
<keyword evidence="6" id="KW-1185">Reference proteome</keyword>
<accession>A0ABY9XME6</accession>
<reference evidence="5 6" key="1">
    <citation type="journal article" date="2023" name="Access Microbiol">
        <title>The genome of a steinernematid-associated Pseudomonas piscis bacterium encodes the biosynthesis of insect toxins.</title>
        <authorList>
            <person name="Awori R.M."/>
            <person name="Hendre P."/>
            <person name="Amugune N.O."/>
        </authorList>
    </citation>
    <scope>NUCLEOTIDE SEQUENCE [LARGE SCALE GENOMIC DNA]</scope>
    <source>
        <strain evidence="5 6">97</strain>
    </source>
</reference>
<protein>
    <submittedName>
        <fullName evidence="5">Restriction endonuclease subunit S</fullName>
        <ecNumber evidence="5">3.1.21.-</ecNumber>
    </submittedName>
</protein>
<proteinExistence type="inferred from homology"/>
<keyword evidence="5" id="KW-0540">Nuclease</keyword>
<keyword evidence="2" id="KW-0680">Restriction system</keyword>
<name>A0ABY9XME6_9GAMM</name>
<comment type="similarity">
    <text evidence="1">Belongs to the type-I restriction system S methylase family.</text>
</comment>
<evidence type="ECO:0000259" key="4">
    <source>
        <dbReference type="Pfam" id="PF01420"/>
    </source>
</evidence>
<dbReference type="Gene3D" id="3.90.220.20">
    <property type="entry name" value="DNA methylase specificity domains"/>
    <property type="match status" value="2"/>
</dbReference>
<feature type="domain" description="Type I restriction modification DNA specificity" evidence="4">
    <location>
        <begin position="185"/>
        <end position="339"/>
    </location>
</feature>
<evidence type="ECO:0000313" key="5">
    <source>
        <dbReference type="EMBL" id="WNH03784.1"/>
    </source>
</evidence>
<organism evidence="5 6">
    <name type="scientific">Xenorhabdus griffiniae</name>
    <dbReference type="NCBI Taxonomy" id="351672"/>
    <lineage>
        <taxon>Bacteria</taxon>
        <taxon>Pseudomonadati</taxon>
        <taxon>Pseudomonadota</taxon>
        <taxon>Gammaproteobacteria</taxon>
        <taxon>Enterobacterales</taxon>
        <taxon>Morganellaceae</taxon>
        <taxon>Xenorhabdus</taxon>
    </lineage>
</organism>
<feature type="domain" description="Type I restriction modification DNA specificity" evidence="4">
    <location>
        <begin position="9"/>
        <end position="162"/>
    </location>
</feature>
<dbReference type="Proteomes" id="UP001300348">
    <property type="component" value="Chromosome"/>
</dbReference>
<keyword evidence="5" id="KW-0378">Hydrolase</keyword>
<dbReference type="GO" id="GO:0016787">
    <property type="term" value="F:hydrolase activity"/>
    <property type="evidence" value="ECO:0007669"/>
    <property type="project" value="UniProtKB-KW"/>
</dbReference>
<evidence type="ECO:0000256" key="1">
    <source>
        <dbReference type="ARBA" id="ARBA00010923"/>
    </source>
</evidence>
<gene>
    <name evidence="5" type="ORF">QL112_009000</name>
</gene>
<dbReference type="SUPFAM" id="SSF116734">
    <property type="entry name" value="DNA methylase specificity domain"/>
    <property type="match status" value="2"/>
</dbReference>
<keyword evidence="5" id="KW-0255">Endonuclease</keyword>
<dbReference type="GO" id="GO:0004519">
    <property type="term" value="F:endonuclease activity"/>
    <property type="evidence" value="ECO:0007669"/>
    <property type="project" value="UniProtKB-KW"/>
</dbReference>
<dbReference type="InterPro" id="IPR000055">
    <property type="entry name" value="Restrct_endonuc_typeI_TRD"/>
</dbReference>
<evidence type="ECO:0000313" key="6">
    <source>
        <dbReference type="Proteomes" id="UP001300348"/>
    </source>
</evidence>
<dbReference type="EC" id="3.1.21.-" evidence="5"/>
<dbReference type="Pfam" id="PF01420">
    <property type="entry name" value="Methylase_S"/>
    <property type="match status" value="2"/>
</dbReference>